<accession>A0A956SGA9</accession>
<evidence type="ECO:0000313" key="2">
    <source>
        <dbReference type="Proteomes" id="UP000739538"/>
    </source>
</evidence>
<sequence length="167" mass="18222">DFTVSEVTTLAGNVDVSYGEEVVTGATINVSGTWSLRAEGAVLDYYIPDTRHYSWYVRKDAPGELVLNFSASISPAEVNLNGGGKIVFHPIEWEFSTSASGSSFAWSESGSDGQNTVSFTFDTYKDMLCSNPYFAVYGDIYDAEGNLTETHSFQNGRTVGVFCMKPE</sequence>
<organism evidence="1 2">
    <name type="scientific">Eiseniibacteriota bacterium</name>
    <dbReference type="NCBI Taxonomy" id="2212470"/>
    <lineage>
        <taxon>Bacteria</taxon>
        <taxon>Candidatus Eiseniibacteriota</taxon>
    </lineage>
</organism>
<feature type="non-terminal residue" evidence="1">
    <location>
        <position position="1"/>
    </location>
</feature>
<gene>
    <name evidence="1" type="ORF">KDA27_27515</name>
</gene>
<dbReference type="EMBL" id="JAGQHS010000398">
    <property type="protein sequence ID" value="MCA9759575.1"/>
    <property type="molecule type" value="Genomic_DNA"/>
</dbReference>
<comment type="caution">
    <text evidence="1">The sequence shown here is derived from an EMBL/GenBank/DDBJ whole genome shotgun (WGS) entry which is preliminary data.</text>
</comment>
<reference evidence="1" key="2">
    <citation type="journal article" date="2021" name="Microbiome">
        <title>Successional dynamics and alternative stable states in a saline activated sludge microbial community over 9 years.</title>
        <authorList>
            <person name="Wang Y."/>
            <person name="Ye J."/>
            <person name="Ju F."/>
            <person name="Liu L."/>
            <person name="Boyd J.A."/>
            <person name="Deng Y."/>
            <person name="Parks D.H."/>
            <person name="Jiang X."/>
            <person name="Yin X."/>
            <person name="Woodcroft B.J."/>
            <person name="Tyson G.W."/>
            <person name="Hugenholtz P."/>
            <person name="Polz M.F."/>
            <person name="Zhang T."/>
        </authorList>
    </citation>
    <scope>NUCLEOTIDE SEQUENCE</scope>
    <source>
        <strain evidence="1">HKST-UBA02</strain>
    </source>
</reference>
<proteinExistence type="predicted"/>
<dbReference type="Proteomes" id="UP000739538">
    <property type="component" value="Unassembled WGS sequence"/>
</dbReference>
<reference evidence="1" key="1">
    <citation type="submission" date="2020-04" db="EMBL/GenBank/DDBJ databases">
        <authorList>
            <person name="Zhang T."/>
        </authorList>
    </citation>
    <scope>NUCLEOTIDE SEQUENCE</scope>
    <source>
        <strain evidence="1">HKST-UBA02</strain>
    </source>
</reference>
<name>A0A956SGA9_UNCEI</name>
<dbReference type="AlphaFoldDB" id="A0A956SGA9"/>
<evidence type="ECO:0000313" key="1">
    <source>
        <dbReference type="EMBL" id="MCA9759575.1"/>
    </source>
</evidence>
<protein>
    <submittedName>
        <fullName evidence="1">Uncharacterized protein</fullName>
    </submittedName>
</protein>